<dbReference type="GO" id="GO:0005576">
    <property type="term" value="C:extracellular region"/>
    <property type="evidence" value="ECO:0007669"/>
    <property type="project" value="GOC"/>
</dbReference>
<name>A0A7J5XJ48_DISMA</name>
<comment type="caution">
    <text evidence="2">The sequence shown here is derived from an EMBL/GenBank/DDBJ whole genome shotgun (WGS) entry which is preliminary data.</text>
</comment>
<dbReference type="OrthoDB" id="10257153at2759"/>
<evidence type="ECO:0008006" key="4">
    <source>
        <dbReference type="Google" id="ProtNLM"/>
    </source>
</evidence>
<dbReference type="GO" id="GO:1990716">
    <property type="term" value="C:axonemal central apparatus"/>
    <property type="evidence" value="ECO:0007669"/>
    <property type="project" value="TreeGrafter"/>
</dbReference>
<dbReference type="Proteomes" id="UP000518266">
    <property type="component" value="Unassembled WGS sequence"/>
</dbReference>
<dbReference type="PANTHER" id="PTHR21963">
    <property type="entry name" value="PF6"/>
    <property type="match status" value="1"/>
</dbReference>
<dbReference type="InterPro" id="IPR026173">
    <property type="entry name" value="SPAG17"/>
</dbReference>
<dbReference type="GO" id="GO:0003351">
    <property type="term" value="P:epithelial cilium movement involved in extracellular fluid movement"/>
    <property type="evidence" value="ECO:0007669"/>
    <property type="project" value="TreeGrafter"/>
</dbReference>
<sequence length="605" mass="69827">MISRGGKPSRLRRRRQTLILPLSTRTKEGLKSLTKREEPTLTYDEPEDGPQHYILLLGFFQPHLIALDALGVHVANVIQLCSEHTQTSEEQQEESPFGGNEQTTSPVLDSDQFWTAVPQSKLHDVVQLSYTAPDLSSHTQNPDAELEIGNQIFEGVANLIYDCLNWRLQHQHYLDNMELFSVPTVAVMDAEPAEVVPTPLPVTPHSKKKFVREETPPDQETEQPPLSTDVDMRCYNSFLNLVPPEVCSVPLIMHCLLEQVCVCIVVISTEQSCPAKESKPHNGPGLDYQLVSFMLQSFLPLVHAKEERSRMWKGLLATVQNEDDQKRLEEKFGEEEEEKQKFAHPLVIRHHDERALRLTHINATEVEISMMRHSPVWQLIHSVAQRRNSNSSWMAIKQQLQHYCTDDVVSWLEVERLVHRSVFESMPLTRLDSKGVLLKPPGQLGTLRPAQEQMTHQPWDNPLSYSKQQINTLRTKGFTFLTEDPGNTEVFFYMFCTKIRRVCCQLDLCDIQSCRLRSLKDWHYAEHHSASIFQQVLQLASEDYCCLDTFRGSHNNILYIFCHNPMSPYRQCKEFWDVALHTDVKFRKYLEHVQKAFPIGQKRKN</sequence>
<evidence type="ECO:0000313" key="2">
    <source>
        <dbReference type="EMBL" id="KAF3836961.1"/>
    </source>
</evidence>
<feature type="region of interest" description="Disordered" evidence="1">
    <location>
        <begin position="207"/>
        <end position="227"/>
    </location>
</feature>
<dbReference type="EMBL" id="JAAKFY010000023">
    <property type="protein sequence ID" value="KAF3836961.1"/>
    <property type="molecule type" value="Genomic_DNA"/>
</dbReference>
<dbReference type="GO" id="GO:1904158">
    <property type="term" value="P:axonemal central apparatus assembly"/>
    <property type="evidence" value="ECO:0007669"/>
    <property type="project" value="TreeGrafter"/>
</dbReference>
<keyword evidence="3" id="KW-1185">Reference proteome</keyword>
<accession>A0A7J5XJ48</accession>
<organism evidence="2 3">
    <name type="scientific">Dissostichus mawsoni</name>
    <name type="common">Antarctic cod</name>
    <dbReference type="NCBI Taxonomy" id="36200"/>
    <lineage>
        <taxon>Eukaryota</taxon>
        <taxon>Metazoa</taxon>
        <taxon>Chordata</taxon>
        <taxon>Craniata</taxon>
        <taxon>Vertebrata</taxon>
        <taxon>Euteleostomi</taxon>
        <taxon>Actinopterygii</taxon>
        <taxon>Neopterygii</taxon>
        <taxon>Teleostei</taxon>
        <taxon>Neoteleostei</taxon>
        <taxon>Acanthomorphata</taxon>
        <taxon>Eupercaria</taxon>
        <taxon>Perciformes</taxon>
        <taxon>Notothenioidei</taxon>
        <taxon>Nototheniidae</taxon>
        <taxon>Dissostichus</taxon>
    </lineage>
</organism>
<dbReference type="AlphaFoldDB" id="A0A7J5XJ48"/>
<evidence type="ECO:0000313" key="3">
    <source>
        <dbReference type="Proteomes" id="UP000518266"/>
    </source>
</evidence>
<feature type="region of interest" description="Disordered" evidence="1">
    <location>
        <begin position="85"/>
        <end position="105"/>
    </location>
</feature>
<evidence type="ECO:0000256" key="1">
    <source>
        <dbReference type="SAM" id="MobiDB-lite"/>
    </source>
</evidence>
<proteinExistence type="predicted"/>
<protein>
    <recommendedName>
        <fullName evidence="4">Sperm-associated antigen 17</fullName>
    </recommendedName>
</protein>
<dbReference type="PANTHER" id="PTHR21963:SF1">
    <property type="entry name" value="SPERM-ASSOCIATED ANTIGEN 17"/>
    <property type="match status" value="1"/>
</dbReference>
<gene>
    <name evidence="2" type="ORF">F7725_004425</name>
</gene>
<reference evidence="2 3" key="1">
    <citation type="submission" date="2020-03" db="EMBL/GenBank/DDBJ databases">
        <title>Dissostichus mawsoni Genome sequencing and assembly.</title>
        <authorList>
            <person name="Park H."/>
        </authorList>
    </citation>
    <scope>NUCLEOTIDE SEQUENCE [LARGE SCALE GENOMIC DNA]</scope>
    <source>
        <strain evidence="2">DM0001</strain>
        <tissue evidence="2">Muscle</tissue>
    </source>
</reference>